<evidence type="ECO:0000313" key="3">
    <source>
        <dbReference type="Proteomes" id="UP000604825"/>
    </source>
</evidence>
<dbReference type="PANTHER" id="PTHR32133:SF409">
    <property type="entry name" value="F-BOX DOMAIN-CONTAINING PROTEIN"/>
    <property type="match status" value="1"/>
</dbReference>
<evidence type="ECO:0000256" key="1">
    <source>
        <dbReference type="SAM" id="MobiDB-lite"/>
    </source>
</evidence>
<name>A0A811QPF1_9POAL</name>
<gene>
    <name evidence="2" type="ORF">NCGR_LOCUS44291</name>
</gene>
<keyword evidence="3" id="KW-1185">Reference proteome</keyword>
<feature type="region of interest" description="Disordered" evidence="1">
    <location>
        <begin position="227"/>
        <end position="253"/>
    </location>
</feature>
<evidence type="ECO:0008006" key="4">
    <source>
        <dbReference type="Google" id="ProtNLM"/>
    </source>
</evidence>
<dbReference type="Proteomes" id="UP000604825">
    <property type="component" value="Unassembled WGS sequence"/>
</dbReference>
<protein>
    <recommendedName>
        <fullName evidence="4">DUF1618 domain-containing protein</fullName>
    </recommendedName>
</protein>
<sequence>MLGFLHNPSNRKLPRFVSTMSFCPSDADHSRCHALECRHGRAVFYDYDALQSFVVWDPVTGERHKLPDVPDVLTCPAVVCVANTEGCNDHHGCSRAPFIIVFVGVENIPESYYFDAHACFYASDTGEWSVHINIHLDHGRYYPDNCPATLVGDSLYFFCGRGILRYRDIISAGISERDVLLMKQLPREKRLGIGNGKNTNVVVMVAEGGRLGLACLCPKTGTMLSQGRRQKAAVETTPMGAAQGHRSQNAAPE</sequence>
<reference evidence="2" key="1">
    <citation type="submission" date="2020-10" db="EMBL/GenBank/DDBJ databases">
        <authorList>
            <person name="Han B."/>
            <person name="Lu T."/>
            <person name="Zhao Q."/>
            <person name="Huang X."/>
            <person name="Zhao Y."/>
        </authorList>
    </citation>
    <scope>NUCLEOTIDE SEQUENCE</scope>
</reference>
<organism evidence="2 3">
    <name type="scientific">Miscanthus lutarioriparius</name>
    <dbReference type="NCBI Taxonomy" id="422564"/>
    <lineage>
        <taxon>Eukaryota</taxon>
        <taxon>Viridiplantae</taxon>
        <taxon>Streptophyta</taxon>
        <taxon>Embryophyta</taxon>
        <taxon>Tracheophyta</taxon>
        <taxon>Spermatophyta</taxon>
        <taxon>Magnoliopsida</taxon>
        <taxon>Liliopsida</taxon>
        <taxon>Poales</taxon>
        <taxon>Poaceae</taxon>
        <taxon>PACMAD clade</taxon>
        <taxon>Panicoideae</taxon>
        <taxon>Andropogonodae</taxon>
        <taxon>Andropogoneae</taxon>
        <taxon>Saccharinae</taxon>
        <taxon>Miscanthus</taxon>
    </lineage>
</organism>
<accession>A0A811QPF1</accession>
<evidence type="ECO:0000313" key="2">
    <source>
        <dbReference type="EMBL" id="CAD6260868.1"/>
    </source>
</evidence>
<dbReference type="OrthoDB" id="665006at2759"/>
<comment type="caution">
    <text evidence="2">The sequence shown here is derived from an EMBL/GenBank/DDBJ whole genome shotgun (WGS) entry which is preliminary data.</text>
</comment>
<dbReference type="EMBL" id="CAJGYO010000011">
    <property type="protein sequence ID" value="CAD6260868.1"/>
    <property type="molecule type" value="Genomic_DNA"/>
</dbReference>
<dbReference type="PANTHER" id="PTHR32133">
    <property type="entry name" value="OS07G0120400 PROTEIN"/>
    <property type="match status" value="1"/>
</dbReference>
<proteinExistence type="predicted"/>
<dbReference type="AlphaFoldDB" id="A0A811QPF1"/>